<sequence>MRAIEPVSIDEVEKIAARLDAAIAAARTAAATDPVDAFMQDVIARLGDPELAYDPSFRTWCAANHGLLSARQTAERWCCWHVA</sequence>
<dbReference type="AlphaFoldDB" id="A0A9X7YAL5"/>
<evidence type="ECO:0000313" key="2">
    <source>
        <dbReference type="Proteomes" id="UP000515377"/>
    </source>
</evidence>
<dbReference type="EMBL" id="CP060122">
    <property type="protein sequence ID" value="QNG43555.1"/>
    <property type="molecule type" value="Genomic_DNA"/>
</dbReference>
<evidence type="ECO:0000313" key="1">
    <source>
        <dbReference type="EMBL" id="QNG43555.1"/>
    </source>
</evidence>
<gene>
    <name evidence="1" type="ORF">H3V42_16440</name>
</gene>
<accession>A0A9X7YAL5</accession>
<organism evidence="1 2">
    <name type="scientific">Sphingobium yanoikuyae</name>
    <name type="common">Sphingomonas yanoikuyae</name>
    <dbReference type="NCBI Taxonomy" id="13690"/>
    <lineage>
        <taxon>Bacteria</taxon>
        <taxon>Pseudomonadati</taxon>
        <taxon>Pseudomonadota</taxon>
        <taxon>Alphaproteobacteria</taxon>
        <taxon>Sphingomonadales</taxon>
        <taxon>Sphingomonadaceae</taxon>
        <taxon>Sphingobium</taxon>
    </lineage>
</organism>
<name>A0A9X7YAL5_SPHYA</name>
<reference evidence="1 2" key="1">
    <citation type="submission" date="2020-07" db="EMBL/GenBank/DDBJ databases">
        <title>Whole genome sequence of Sphingobium yanoikuyae A3.</title>
        <authorList>
            <person name="Han S.-S."/>
        </authorList>
    </citation>
    <scope>NUCLEOTIDE SEQUENCE [LARGE SCALE GENOMIC DNA]</scope>
    <source>
        <strain evidence="1 2">A3</strain>
    </source>
</reference>
<dbReference type="Proteomes" id="UP000515377">
    <property type="component" value="Chromosome"/>
</dbReference>
<protein>
    <submittedName>
        <fullName evidence="1">Uncharacterized protein</fullName>
    </submittedName>
</protein>
<proteinExistence type="predicted"/>